<reference evidence="2 3" key="1">
    <citation type="submission" date="2018-03" db="EMBL/GenBank/DDBJ databases">
        <title>Genomic Encyclopedia of Type Strains, Phase III (KMG-III): the genomes of soil and plant-associated and newly described type strains.</title>
        <authorList>
            <person name="Whitman W."/>
        </authorList>
    </citation>
    <scope>NUCLEOTIDE SEQUENCE [LARGE SCALE GENOMIC DNA]</scope>
    <source>
        <strain evidence="2 3">CGMCC 1.12484</strain>
    </source>
</reference>
<comment type="caution">
    <text evidence="2">The sequence shown here is derived from an EMBL/GenBank/DDBJ whole genome shotgun (WGS) entry which is preliminary data.</text>
</comment>
<feature type="transmembrane region" description="Helical" evidence="1">
    <location>
        <begin position="901"/>
        <end position="923"/>
    </location>
</feature>
<proteinExistence type="predicted"/>
<keyword evidence="1" id="KW-1133">Transmembrane helix</keyword>
<name>A0A2T0VD74_9MICO</name>
<feature type="transmembrane region" description="Helical" evidence="1">
    <location>
        <begin position="745"/>
        <end position="767"/>
    </location>
</feature>
<dbReference type="EMBL" id="PVTL01000005">
    <property type="protein sequence ID" value="PRY68131.1"/>
    <property type="molecule type" value="Genomic_DNA"/>
</dbReference>
<evidence type="ECO:0008006" key="4">
    <source>
        <dbReference type="Google" id="ProtNLM"/>
    </source>
</evidence>
<dbReference type="AlphaFoldDB" id="A0A2T0VD74"/>
<dbReference type="OrthoDB" id="3264529at2"/>
<feature type="transmembrane region" description="Helical" evidence="1">
    <location>
        <begin position="717"/>
        <end position="739"/>
    </location>
</feature>
<feature type="transmembrane region" description="Helical" evidence="1">
    <location>
        <begin position="806"/>
        <end position="827"/>
    </location>
</feature>
<gene>
    <name evidence="2" type="ORF">B0I08_105296</name>
</gene>
<feature type="transmembrane region" description="Helical" evidence="1">
    <location>
        <begin position="672"/>
        <end position="696"/>
    </location>
</feature>
<keyword evidence="1" id="KW-0812">Transmembrane</keyword>
<dbReference type="RefSeq" id="WP_106212851.1">
    <property type="nucleotide sequence ID" value="NZ_PVTL01000005.1"/>
</dbReference>
<feature type="transmembrane region" description="Helical" evidence="1">
    <location>
        <begin position="847"/>
        <end position="867"/>
    </location>
</feature>
<keyword evidence="1" id="KW-0472">Membrane</keyword>
<evidence type="ECO:0000313" key="2">
    <source>
        <dbReference type="EMBL" id="PRY68131.1"/>
    </source>
</evidence>
<evidence type="ECO:0000313" key="3">
    <source>
        <dbReference type="Proteomes" id="UP000237983"/>
    </source>
</evidence>
<evidence type="ECO:0000256" key="1">
    <source>
        <dbReference type="SAM" id="Phobius"/>
    </source>
</evidence>
<dbReference type="Proteomes" id="UP000237983">
    <property type="component" value="Unassembled WGS sequence"/>
</dbReference>
<protein>
    <recommendedName>
        <fullName evidence="4">FtsX-like permease family protein</fullName>
    </recommendedName>
</protein>
<accession>A0A2T0VD74</accession>
<organism evidence="2 3">
    <name type="scientific">Glaciihabitans tibetensis</name>
    <dbReference type="NCBI Taxonomy" id="1266600"/>
    <lineage>
        <taxon>Bacteria</taxon>
        <taxon>Bacillati</taxon>
        <taxon>Actinomycetota</taxon>
        <taxon>Actinomycetes</taxon>
        <taxon>Micrococcales</taxon>
        <taxon>Microbacteriaceae</taxon>
        <taxon>Glaciihabitans</taxon>
    </lineage>
</organism>
<keyword evidence="3" id="KW-1185">Reference proteome</keyword>
<sequence>MSRRYPVPGALRRVARERSRLAAVVLIGVVALAGSGIQAGAAAVLRTTLDENWRGAYDILVTPSDAAGALGDRLPPNSLLSSTTGLTVEDLAAMRAVSGVEIAAPIGEMIAPGLKFSQPHVAIPREAVAAEENPQAYRVAIEYSTNDGLGERLISTDSMDIVIDESAEVANAPCTPSDGQFDDYSYTAAEYPDLAAGLCRDYFTNGPGVYSGGENNMTFYDATASALEFAVYNSPQSATRITLIDPVAEQALLGTEGDFLDPLVAFAATMPVTTAAMEQWAAGDDGPFGDAFRRDRALNAAMVDGQGYDDAALADLRRLYADNGSDYDEFILAQVADQTFTPLIVSAAPTANLSIKVSVESFGDTSIARPKDSFPAPELPASMATGEAGTTLGTTVADISGSLNPFLQDATANIAWPGTDLAVSSEISSYASLSFSSLSQTEQGTYQVDDGVTSLSPSGYRDPKVIPFEPGKGIHLAGDGTGLGFETAYTDARPLSMQQGVQAVPVGLLPDVAISPSDDELHYVPLGAYGTVGSTVAGGEYDGAELQPAVSGLGLVSSRTAAIASITGAEAWGGKAQISAVRVRVGGIFAYDAAAQQRVVDVARQFEELGFQSTIVAGSSPVETTVRVDGYAFGTTDPAGKQRVGTLGNVTQNWSELGAAARAELAISSGTLAILFIALASTVVLLGAVEIAGLQGRRAQSIVMREIGFTRTRISRWIGAEQLPGLVVVLVVGAIAVVLSGASRFSLVAVAILVAATGVTSAFAVIAGSRPEAVRRMGPGRSRRTGARSTAAFGVRQSFVHRLTSATHVLSILIVSLSAVGLVSAVTQSRSQAGESLLAGFLNDQQLVPQLALGGAGLGAGLVLARLGRRRDLALRSTQWATLRAAGWTTRNIALAQRTEGLTVVVPALVLAGLCTWAGVAMLGLESGAALLATSGIAGATASVIIYSARTARTTSPTRPAQTAVRPEGRTP</sequence>
<feature type="transmembrane region" description="Helical" evidence="1">
    <location>
        <begin position="929"/>
        <end position="949"/>
    </location>
</feature>